<dbReference type="NCBIfam" id="NF000801">
    <property type="entry name" value="PRK00055.1-3"/>
    <property type="match status" value="1"/>
</dbReference>
<accession>A0ABW7C9Q6</accession>
<feature type="active site" description="Proton acceptor" evidence="8">
    <location>
        <position position="98"/>
    </location>
</feature>
<dbReference type="Gene3D" id="3.60.15.10">
    <property type="entry name" value="Ribonuclease Z/Hydroxyacylglutathione hydrolase-like"/>
    <property type="match status" value="1"/>
</dbReference>
<organism evidence="11 12">
    <name type="scientific">Limnothrix redekei LRLZ20PSL1</name>
    <dbReference type="NCBI Taxonomy" id="3112953"/>
    <lineage>
        <taxon>Bacteria</taxon>
        <taxon>Bacillati</taxon>
        <taxon>Cyanobacteriota</taxon>
        <taxon>Cyanophyceae</taxon>
        <taxon>Pseudanabaenales</taxon>
        <taxon>Pseudanabaenaceae</taxon>
        <taxon>Limnothrix</taxon>
    </lineage>
</organism>
<evidence type="ECO:0000256" key="1">
    <source>
        <dbReference type="ARBA" id="ARBA00011738"/>
    </source>
</evidence>
<feature type="binding site" evidence="8">
    <location>
        <position position="94"/>
    </location>
    <ligand>
        <name>Zn(2+)</name>
        <dbReference type="ChEBI" id="CHEBI:29105"/>
        <label>1</label>
        <note>catalytic</note>
    </ligand>
</feature>
<feature type="binding site" evidence="8">
    <location>
        <position position="98"/>
    </location>
    <ligand>
        <name>Zn(2+)</name>
        <dbReference type="ChEBI" id="CHEBI:29105"/>
        <label>2</label>
        <note>catalytic</note>
    </ligand>
</feature>
<evidence type="ECO:0000256" key="5">
    <source>
        <dbReference type="ARBA" id="ARBA00022759"/>
    </source>
</evidence>
<dbReference type="NCBIfam" id="TIGR02651">
    <property type="entry name" value="RNase_Z"/>
    <property type="match status" value="1"/>
</dbReference>
<keyword evidence="6 8" id="KW-0378">Hydrolase</keyword>
<comment type="subunit">
    <text evidence="1 8">Homodimer.</text>
</comment>
<comment type="catalytic activity">
    <reaction evidence="8">
        <text>Endonucleolytic cleavage of RNA, removing extra 3' nucleotides from tRNA precursor, generating 3' termini of tRNAs. A 3'-hydroxy group is left at the tRNA terminus and a 5'-phosphoryl group is left at the trailer molecule.</text>
        <dbReference type="EC" id="3.1.26.11"/>
    </reaction>
</comment>
<comment type="similarity">
    <text evidence="8">Belongs to the RNase Z family.</text>
</comment>
<dbReference type="HAMAP" id="MF_01818">
    <property type="entry name" value="RNase_Z_BN"/>
    <property type="match status" value="1"/>
</dbReference>
<proteinExistence type="inferred from homology"/>
<keyword evidence="5 8" id="KW-0255">Endonuclease</keyword>
<gene>
    <name evidence="8" type="primary">rnz</name>
    <name evidence="11" type="ORF">VPK24_07930</name>
</gene>
<dbReference type="EC" id="3.1.26.11" evidence="8"/>
<keyword evidence="12" id="KW-1185">Reference proteome</keyword>
<dbReference type="PANTHER" id="PTHR46018:SF2">
    <property type="entry name" value="ZINC PHOSPHODIESTERASE ELAC PROTEIN 1"/>
    <property type="match status" value="1"/>
</dbReference>
<dbReference type="SUPFAM" id="SSF56281">
    <property type="entry name" value="Metallo-hydrolase/oxidoreductase"/>
    <property type="match status" value="1"/>
</dbReference>
<dbReference type="PANTHER" id="PTHR46018">
    <property type="entry name" value="ZINC PHOSPHODIESTERASE ELAC PROTEIN 1"/>
    <property type="match status" value="1"/>
</dbReference>
<dbReference type="Pfam" id="PF23023">
    <property type="entry name" value="Anti-Pycsar_Apyc1"/>
    <property type="match status" value="1"/>
</dbReference>
<evidence type="ECO:0000313" key="12">
    <source>
        <dbReference type="Proteomes" id="UP001604335"/>
    </source>
</evidence>
<evidence type="ECO:0000256" key="4">
    <source>
        <dbReference type="ARBA" id="ARBA00022723"/>
    </source>
</evidence>
<feature type="binding site" evidence="8">
    <location>
        <position position="300"/>
    </location>
    <ligand>
        <name>Zn(2+)</name>
        <dbReference type="ChEBI" id="CHEBI:29105"/>
        <label>2</label>
        <note>catalytic</note>
    </ligand>
</feature>
<dbReference type="GO" id="GO:0042781">
    <property type="term" value="F:3'-tRNA processing endoribonuclease activity"/>
    <property type="evidence" value="ECO:0007669"/>
    <property type="project" value="UniProtKB-EC"/>
</dbReference>
<dbReference type="EMBL" id="JAZAQF010000049">
    <property type="protein sequence ID" value="MFG3817562.1"/>
    <property type="molecule type" value="Genomic_DNA"/>
</dbReference>
<dbReference type="CDD" id="cd07717">
    <property type="entry name" value="RNaseZ_ZiPD-like_MBL-fold"/>
    <property type="match status" value="1"/>
</dbReference>
<comment type="caution">
    <text evidence="11">The sequence shown here is derived from an EMBL/GenBank/DDBJ whole genome shotgun (WGS) entry which is preliminary data.</text>
</comment>
<dbReference type="SMART" id="SM00849">
    <property type="entry name" value="Lactamase_B"/>
    <property type="match status" value="1"/>
</dbReference>
<dbReference type="InterPro" id="IPR001279">
    <property type="entry name" value="Metallo-B-lactamas"/>
</dbReference>
<evidence type="ECO:0000256" key="2">
    <source>
        <dbReference type="ARBA" id="ARBA00022694"/>
    </source>
</evidence>
<feature type="binding site" evidence="8">
    <location>
        <position position="99"/>
    </location>
    <ligand>
        <name>Zn(2+)</name>
        <dbReference type="ChEBI" id="CHEBI:29105"/>
        <label>2</label>
        <note>catalytic</note>
    </ligand>
</feature>
<name>A0ABW7C9Q6_9CYAN</name>
<keyword evidence="2 8" id="KW-0819">tRNA processing</keyword>
<protein>
    <recommendedName>
        <fullName evidence="8">Ribonuclease Z</fullName>
        <shortName evidence="8">RNase Z</shortName>
        <ecNumber evidence="8">3.1.26.11</ecNumber>
    </recommendedName>
    <alternativeName>
        <fullName evidence="8">tRNA 3 endonuclease</fullName>
    </alternativeName>
    <alternativeName>
        <fullName evidence="8">tRNase Z</fullName>
    </alternativeName>
</protein>
<evidence type="ECO:0000256" key="3">
    <source>
        <dbReference type="ARBA" id="ARBA00022722"/>
    </source>
</evidence>
<reference evidence="12" key="1">
    <citation type="journal article" date="2024" name="Algal Res.">
        <title>Biochemical, toxicological and genomic investigation of a high-biomass producing Limnothrix strain isolated from Italian shallow drinking water reservoir.</title>
        <authorList>
            <person name="Simonazzi M."/>
            <person name="Shishido T.K."/>
            <person name="Delbaje E."/>
            <person name="Wahlsten M."/>
            <person name="Fewer D.P."/>
            <person name="Sivonen K."/>
            <person name="Pezzolesi L."/>
            <person name="Pistocchi R."/>
        </authorList>
    </citation>
    <scope>NUCLEOTIDE SEQUENCE [LARGE SCALE GENOMIC DNA]</scope>
    <source>
        <strain evidence="12">LRLZ20PSL1</strain>
    </source>
</reference>
<evidence type="ECO:0000256" key="7">
    <source>
        <dbReference type="ARBA" id="ARBA00022833"/>
    </source>
</evidence>
<evidence type="ECO:0000256" key="6">
    <source>
        <dbReference type="ARBA" id="ARBA00022801"/>
    </source>
</evidence>
<feature type="binding site" evidence="8">
    <location>
        <position position="242"/>
    </location>
    <ligand>
        <name>Zn(2+)</name>
        <dbReference type="ChEBI" id="CHEBI:29105"/>
        <label>2</label>
        <note>catalytic</note>
    </ligand>
</feature>
<evidence type="ECO:0000256" key="9">
    <source>
        <dbReference type="SAM" id="MobiDB-lite"/>
    </source>
</evidence>
<keyword evidence="4 8" id="KW-0479">Metal-binding</keyword>
<dbReference type="InterPro" id="IPR013471">
    <property type="entry name" value="RNase_Z/BN"/>
</dbReference>
<evidence type="ECO:0000313" key="11">
    <source>
        <dbReference type="EMBL" id="MFG3817562.1"/>
    </source>
</evidence>
<feature type="binding site" evidence="8">
    <location>
        <position position="171"/>
    </location>
    <ligand>
        <name>Zn(2+)</name>
        <dbReference type="ChEBI" id="CHEBI:29105"/>
        <label>1</label>
        <note>catalytic</note>
    </ligand>
</feature>
<evidence type="ECO:0000256" key="8">
    <source>
        <dbReference type="HAMAP-Rule" id="MF_01818"/>
    </source>
</evidence>
<sequence>MPDPIDRGASGCNERPRPWQDKGDRFAGAATILEVTFLGTSSGVPTRSRNVSSLVLRLPQRAEAWLFDCGEGTQHQLLRSEVRSSQITRIFITHMHGDHIFGLMGLLASSGLAGQPHPIDLYGPAGLSDYLKACQRYSQTRFSFPVKVHTVEPGKIFEDDEFTVHCQLLEHRVPAYGYAVTEKDRPGRFDIEKARALEIPAGPVYGRLKRGETVTLPDGRTIDGQTLCAPPEPGRKWVYCTDTIFCERSIELAQDADVLIHEATFAHADSQLAFERLHSTTTMAAQVALAAQVKTLIITHFSPRYAPGNAIDFHDLLNEARMIFPNTEMAKDFWSYEVPRRRAIDLASA</sequence>
<keyword evidence="3 8" id="KW-0540">Nuclease</keyword>
<feature type="region of interest" description="Disordered" evidence="9">
    <location>
        <begin position="1"/>
        <end position="21"/>
    </location>
</feature>
<comment type="function">
    <text evidence="8">Zinc phosphodiesterase, which displays some tRNA 3'-processing endonuclease activity. Probably involved in tRNA maturation, by removing a 3'-trailer from precursor tRNA.</text>
</comment>
<dbReference type="Proteomes" id="UP001604335">
    <property type="component" value="Unassembled WGS sequence"/>
</dbReference>
<evidence type="ECO:0000259" key="10">
    <source>
        <dbReference type="SMART" id="SM00849"/>
    </source>
</evidence>
<keyword evidence="7 8" id="KW-0862">Zinc</keyword>
<feature type="binding site" evidence="8">
    <location>
        <position position="96"/>
    </location>
    <ligand>
        <name>Zn(2+)</name>
        <dbReference type="ChEBI" id="CHEBI:29105"/>
        <label>1</label>
        <note>catalytic</note>
    </ligand>
</feature>
<feature type="binding site" evidence="8">
    <location>
        <position position="242"/>
    </location>
    <ligand>
        <name>Zn(2+)</name>
        <dbReference type="ChEBI" id="CHEBI:29105"/>
        <label>1</label>
        <note>catalytic</note>
    </ligand>
</feature>
<comment type="cofactor">
    <cofactor evidence="8">
        <name>Zn(2+)</name>
        <dbReference type="ChEBI" id="CHEBI:29105"/>
    </cofactor>
    <text evidence="8">Binds 2 Zn(2+) ions.</text>
</comment>
<dbReference type="Pfam" id="PF12706">
    <property type="entry name" value="Lactamase_B_2"/>
    <property type="match status" value="1"/>
</dbReference>
<dbReference type="InterPro" id="IPR036866">
    <property type="entry name" value="RibonucZ/Hydroxyglut_hydro"/>
</dbReference>
<feature type="domain" description="Metallo-beta-lactamase" evidence="10">
    <location>
        <begin position="50"/>
        <end position="300"/>
    </location>
</feature>